<evidence type="ECO:0000313" key="2">
    <source>
        <dbReference type="Proteomes" id="UP000075455"/>
    </source>
</evidence>
<dbReference type="AlphaFoldDB" id="A0A150L5T1"/>
<organism evidence="1 2">
    <name type="scientific">Saccharococcus caldoxylosilyticus</name>
    <dbReference type="NCBI Taxonomy" id="81408"/>
    <lineage>
        <taxon>Bacteria</taxon>
        <taxon>Bacillati</taxon>
        <taxon>Bacillota</taxon>
        <taxon>Bacilli</taxon>
        <taxon>Bacillales</taxon>
        <taxon>Anoxybacillaceae</taxon>
        <taxon>Saccharococcus</taxon>
    </lineage>
</organism>
<name>A0A150L5T1_9BACL</name>
<dbReference type="EMBL" id="LQYS01000114">
    <property type="protein sequence ID" value="KYD07667.1"/>
    <property type="molecule type" value="Genomic_DNA"/>
</dbReference>
<evidence type="ECO:0000313" key="1">
    <source>
        <dbReference type="EMBL" id="KYD07667.1"/>
    </source>
</evidence>
<proteinExistence type="predicted"/>
<reference evidence="1 2" key="1">
    <citation type="submission" date="2016-01" db="EMBL/GenBank/DDBJ databases">
        <title>Draft Genome Sequences of Seven Thermophilic Sporeformers Isolated from Foods.</title>
        <authorList>
            <person name="Berendsen E.M."/>
            <person name="Wells-Bennik M.H."/>
            <person name="Krawcyk A.O."/>
            <person name="De Jong A."/>
            <person name="Holsappel S."/>
            <person name="Eijlander R.T."/>
            <person name="Kuipers O.P."/>
        </authorList>
    </citation>
    <scope>NUCLEOTIDE SEQUENCE [LARGE SCALE GENOMIC DNA]</scope>
    <source>
        <strain evidence="1 2">B4119</strain>
    </source>
</reference>
<dbReference type="Proteomes" id="UP000075455">
    <property type="component" value="Unassembled WGS sequence"/>
</dbReference>
<dbReference type="STRING" id="81408.B4119_3418"/>
<accession>A0A150L5T1</accession>
<dbReference type="RefSeq" id="WP_061580082.1">
    <property type="nucleotide sequence ID" value="NZ_LQYS01000114.1"/>
</dbReference>
<protein>
    <submittedName>
        <fullName evidence="1">Uncharacterized protein</fullName>
    </submittedName>
</protein>
<gene>
    <name evidence="1" type="ORF">B4119_3418</name>
</gene>
<sequence length="70" mass="7904">MGNGKNKFDITRFEHQLIASTMTVLVDDFGYTPREVFELMDDAKRQLWGALAELANERKGGINNESAKTL</sequence>
<comment type="caution">
    <text evidence="1">The sequence shown here is derived from an EMBL/GenBank/DDBJ whole genome shotgun (WGS) entry which is preliminary data.</text>
</comment>